<dbReference type="EMBL" id="LR216287">
    <property type="protein sequence ID" value="VFJ14105.1"/>
    <property type="molecule type" value="Genomic_DNA"/>
</dbReference>
<dbReference type="SUPFAM" id="SSF56784">
    <property type="entry name" value="HAD-like"/>
    <property type="match status" value="1"/>
</dbReference>
<dbReference type="InterPro" id="IPR050155">
    <property type="entry name" value="HAD-like_hydrolase_sf"/>
</dbReference>
<dbReference type="AlphaFoldDB" id="A0A484IBE3"/>
<sequence length="343" mass="39007">MVIGIDQCEAVIFDIDGVLVDVRRSYDKAIIKTVQIILKDSYDIEVANEFPFEKFISKLRNTGGFNNDIDTAYAIILIILHCILINKMNIQQTLVSFDKIIEGLDDKGTNSVEKELEKTGNMRALINELGYPSNGGKDKNENLISTCFNEIFYGPDLFKRQFSREPRYYIEQPLIRNDILIIKEESIKKLSQRFDGNLGLISGRSKVASYFTLGDLIKYFKEAACIFLEDEKREFSKPNPFSLHKVLDNLRVKSALYVGDSVADLLMVKNFNSQVKNKRVYFCGVYGEGSKNNHSVGIATDTNDKINGNNLYKIKKEILKSKKADLIIENVNDLPNILNITKN</sequence>
<proteinExistence type="inferred from homology"/>
<dbReference type="RefSeq" id="WP_134484288.1">
    <property type="nucleotide sequence ID" value="NZ_LR216287.1"/>
</dbReference>
<dbReference type="CDD" id="cd01427">
    <property type="entry name" value="HAD_like"/>
    <property type="match status" value="1"/>
</dbReference>
<name>A0A484IBE3_9ARCH</name>
<evidence type="ECO:0000256" key="1">
    <source>
        <dbReference type="ARBA" id="ARBA00007958"/>
    </source>
</evidence>
<dbReference type="InterPro" id="IPR023214">
    <property type="entry name" value="HAD_sf"/>
</dbReference>
<dbReference type="NCBIfam" id="TIGR01549">
    <property type="entry name" value="HAD-SF-IA-v1"/>
    <property type="match status" value="1"/>
</dbReference>
<organism evidence="2 3">
    <name type="scientific">Candidatus Nitrosocosmicus franklandianus</name>
    <dbReference type="NCBI Taxonomy" id="1798806"/>
    <lineage>
        <taxon>Archaea</taxon>
        <taxon>Nitrososphaerota</taxon>
        <taxon>Nitrososphaeria</taxon>
        <taxon>Nitrososphaerales</taxon>
        <taxon>Nitrososphaeraceae</taxon>
        <taxon>Candidatus Nitrosocosmicus</taxon>
    </lineage>
</organism>
<dbReference type="Gene3D" id="3.40.50.1000">
    <property type="entry name" value="HAD superfamily/HAD-like"/>
    <property type="match status" value="1"/>
</dbReference>
<accession>A0A484IBE3</accession>
<dbReference type="OrthoDB" id="8384at2157"/>
<dbReference type="Proteomes" id="UP000294299">
    <property type="component" value="Chromosome NFRAN"/>
</dbReference>
<dbReference type="PANTHER" id="PTHR43434">
    <property type="entry name" value="PHOSPHOGLYCOLATE PHOSPHATASE"/>
    <property type="match status" value="1"/>
</dbReference>
<dbReference type="GO" id="GO:0006281">
    <property type="term" value="P:DNA repair"/>
    <property type="evidence" value="ECO:0007669"/>
    <property type="project" value="TreeGrafter"/>
</dbReference>
<evidence type="ECO:0000313" key="2">
    <source>
        <dbReference type="EMBL" id="VFJ14105.1"/>
    </source>
</evidence>
<dbReference type="PANTHER" id="PTHR43434:SF1">
    <property type="entry name" value="PHOSPHOGLYCOLATE PHOSPHATASE"/>
    <property type="match status" value="1"/>
</dbReference>
<dbReference type="GeneID" id="39421094"/>
<dbReference type="InterPro" id="IPR036412">
    <property type="entry name" value="HAD-like_sf"/>
</dbReference>
<comment type="similarity">
    <text evidence="1">Belongs to the HAD-like hydrolase superfamily.</text>
</comment>
<dbReference type="GO" id="GO:0008967">
    <property type="term" value="F:phosphoglycolate phosphatase activity"/>
    <property type="evidence" value="ECO:0007669"/>
    <property type="project" value="TreeGrafter"/>
</dbReference>
<protein>
    <submittedName>
        <fullName evidence="2">Uncharacterized protein</fullName>
    </submittedName>
</protein>
<reference evidence="2 3" key="1">
    <citation type="submission" date="2019-02" db="EMBL/GenBank/DDBJ databases">
        <authorList>
            <person name="Lehtovirta-Morley E L."/>
        </authorList>
    </citation>
    <scope>NUCLEOTIDE SEQUENCE [LARGE SCALE GENOMIC DNA]</scope>
    <source>
        <strain evidence="2">NFRAN1</strain>
    </source>
</reference>
<evidence type="ECO:0000313" key="3">
    <source>
        <dbReference type="Proteomes" id="UP000294299"/>
    </source>
</evidence>
<dbReference type="KEGG" id="nfn:NFRAN_1783"/>
<gene>
    <name evidence="2" type="ORF">NFRAN_1783</name>
</gene>
<dbReference type="InterPro" id="IPR006439">
    <property type="entry name" value="HAD-SF_hydro_IA"/>
</dbReference>
<keyword evidence="3" id="KW-1185">Reference proteome</keyword>